<protein>
    <recommendedName>
        <fullName evidence="1">site-specific DNA-methyltransferase (adenine-specific)</fullName>
        <ecNumber evidence="1">2.1.1.72</ecNumber>
    </recommendedName>
</protein>
<dbReference type="EC" id="2.1.1.72" evidence="1"/>
<name>A0A7C6AA07_UNCW3</name>
<dbReference type="PRINTS" id="PR00507">
    <property type="entry name" value="N12N6MTFRASE"/>
</dbReference>
<reference evidence="7" key="1">
    <citation type="journal article" date="2020" name="mSystems">
        <title>Genome- and Community-Level Interaction Insights into Carbon Utilization and Element Cycling Functions of Hydrothermarchaeota in Hydrothermal Sediment.</title>
        <authorList>
            <person name="Zhou Z."/>
            <person name="Liu Y."/>
            <person name="Xu W."/>
            <person name="Pan J."/>
            <person name="Luo Z.H."/>
            <person name="Li M."/>
        </authorList>
    </citation>
    <scope>NUCLEOTIDE SEQUENCE [LARGE SCALE GENOMIC DNA]</scope>
    <source>
        <strain evidence="7">SpSt-876</strain>
    </source>
</reference>
<dbReference type="InterPro" id="IPR050953">
    <property type="entry name" value="N4_N6_ade-DNA_methylase"/>
</dbReference>
<evidence type="ECO:0000313" key="7">
    <source>
        <dbReference type="EMBL" id="HHS52891.1"/>
    </source>
</evidence>
<dbReference type="Pfam" id="PF18135">
    <property type="entry name" value="Type_ISP_C"/>
    <property type="match status" value="1"/>
</dbReference>
<dbReference type="InterPro" id="IPR029063">
    <property type="entry name" value="SAM-dependent_MTases_sf"/>
</dbReference>
<dbReference type="InterPro" id="IPR041635">
    <property type="entry name" value="Type_ISP_LLaBIII_C"/>
</dbReference>
<dbReference type="Gene3D" id="3.40.50.150">
    <property type="entry name" value="Vaccinia Virus protein VP39"/>
    <property type="match status" value="1"/>
</dbReference>
<keyword evidence="2 7" id="KW-0489">Methyltransferase</keyword>
<comment type="caution">
    <text evidence="7">The sequence shown here is derived from an EMBL/GenBank/DDBJ whole genome shotgun (WGS) entry which is preliminary data.</text>
</comment>
<dbReference type="GO" id="GO:0032259">
    <property type="term" value="P:methylation"/>
    <property type="evidence" value="ECO:0007669"/>
    <property type="project" value="UniProtKB-KW"/>
</dbReference>
<accession>A0A7C6AA07</accession>
<feature type="domain" description="DNA methylase adenine-specific" evidence="5">
    <location>
        <begin position="301"/>
        <end position="491"/>
    </location>
</feature>
<comment type="catalytic activity">
    <reaction evidence="4">
        <text>a 2'-deoxyadenosine in DNA + S-adenosyl-L-methionine = an N(6)-methyl-2'-deoxyadenosine in DNA + S-adenosyl-L-homocysteine + H(+)</text>
        <dbReference type="Rhea" id="RHEA:15197"/>
        <dbReference type="Rhea" id="RHEA-COMP:12418"/>
        <dbReference type="Rhea" id="RHEA-COMP:12419"/>
        <dbReference type="ChEBI" id="CHEBI:15378"/>
        <dbReference type="ChEBI" id="CHEBI:57856"/>
        <dbReference type="ChEBI" id="CHEBI:59789"/>
        <dbReference type="ChEBI" id="CHEBI:90615"/>
        <dbReference type="ChEBI" id="CHEBI:90616"/>
        <dbReference type="EC" id="2.1.1.72"/>
    </reaction>
</comment>
<dbReference type="GO" id="GO:0003677">
    <property type="term" value="F:DNA binding"/>
    <property type="evidence" value="ECO:0007669"/>
    <property type="project" value="InterPro"/>
</dbReference>
<dbReference type="GO" id="GO:0009007">
    <property type="term" value="F:site-specific DNA-methyltransferase (adenine-specific) activity"/>
    <property type="evidence" value="ECO:0007669"/>
    <property type="project" value="UniProtKB-EC"/>
</dbReference>
<evidence type="ECO:0000259" key="6">
    <source>
        <dbReference type="Pfam" id="PF18135"/>
    </source>
</evidence>
<dbReference type="EMBL" id="DTLI01000205">
    <property type="protein sequence ID" value="HHS52891.1"/>
    <property type="molecule type" value="Genomic_DNA"/>
</dbReference>
<dbReference type="GO" id="GO:0008170">
    <property type="term" value="F:N-methyltransferase activity"/>
    <property type="evidence" value="ECO:0007669"/>
    <property type="project" value="InterPro"/>
</dbReference>
<proteinExistence type="predicted"/>
<evidence type="ECO:0000259" key="5">
    <source>
        <dbReference type="Pfam" id="PF02384"/>
    </source>
</evidence>
<sequence length="1082" mass="125730">MLKSYLGKISEIASRGDATEESYYSALAELLSEYALSVSKKDVRITVLPKKTEAGNPDFRIWDGKQHIVGYIEAKSPTTEYLDQVETTEQLKRYLKTFPNIILTNFFEFRLYRNGSLIDKVLIARPFIARKLKTAPPIENESDFLSLLEKFFSFSLPKVYDAKTLAIELANRTRFLKDEVIAQELKKEEAIGKGFILGFYEAFRKYLISGLAKEEFADLYSQTITYGLFAARTRSENSFNRKLAYDNIPRTIGILRDVFRFISLEDLPQPMEWIIDDISEVLAVTDVKNILHQYFHEGKGKDPIVHFYETFLAEYEPKIREKRGVYYTPEPVVSYIVRSLQHILKKHFSRSDGFGESSVTVLDPAAGTLTFLAEATKLAVNECVKKYGEGVINSLIQEHILKNFYAFELMMAPYAVGHLKMSFLLEEIGYKLQKDDRFKLYLTNTLEMEELAQTEFPGMASLSEESHLAGKVKKETPILVILGNPPYSGHSANVNPWINKLLKEDRDGLQSYYTVDGEPLKEKNPKWLQDDYVKFIRFAQWKIEQAGEGALGFITNHSYLDNPTFRGMRQSLMNSFDEIYLLDLHGNSLKKEKCPDGSKDENVFDIKQGVAIMLCFKKQAKTDESSSAIFPPSPQTKLFVQDKPKEKLKKHKCNVYHAEIWGLREKKYKWLLDNDIKTTQWKKLTPKSQFYLFVPREEKLLKIYDSYYKITDIFPVNSVGIVTARDNFVIDIDKEALKRRIRIFCDEKMSDEIIEKTFNLKDKSNWKLKDAREAVRSDKDWEDKIKPILYRPFDIQWIFYHDVVIERSRREVMHHMLQKNLGLITSRIIKGGTYHHTLVTVNITDASLLAANTASSSYLFPLYLYRKSTEQEKQSSGSVIMVFEAKAEYEAKKPNISPTLIEALTKTFKRTPLPEQIFFYIYAILYSNIYRTKYAEFLKIDFPRIPFTTNYKLFNKMAEFGKKLVDLHLLKLKGLGSSTVKGPGKGDNKVVKVKYDEKEERVYFNQNQYFEGITKEVWRYQIGGYQVCAKWLKDRKRRTLSYEDIKHYSKIITSLQKTIKIQKAIDEIYPETEKETISNPRI</sequence>
<dbReference type="AlphaFoldDB" id="A0A7C6AA07"/>
<evidence type="ECO:0000256" key="3">
    <source>
        <dbReference type="ARBA" id="ARBA00022679"/>
    </source>
</evidence>
<dbReference type="PANTHER" id="PTHR33841">
    <property type="entry name" value="DNA METHYLTRANSFERASE YEEA-RELATED"/>
    <property type="match status" value="1"/>
</dbReference>
<dbReference type="SUPFAM" id="SSF53335">
    <property type="entry name" value="S-adenosyl-L-methionine-dependent methyltransferases"/>
    <property type="match status" value="1"/>
</dbReference>
<evidence type="ECO:0000256" key="1">
    <source>
        <dbReference type="ARBA" id="ARBA00011900"/>
    </source>
</evidence>
<dbReference type="Pfam" id="PF02384">
    <property type="entry name" value="N6_Mtase"/>
    <property type="match status" value="1"/>
</dbReference>
<dbReference type="InterPro" id="IPR003356">
    <property type="entry name" value="DNA_methylase_A-5"/>
</dbReference>
<evidence type="ECO:0000256" key="2">
    <source>
        <dbReference type="ARBA" id="ARBA00022603"/>
    </source>
</evidence>
<gene>
    <name evidence="7" type="ORF">ENW73_08575</name>
</gene>
<feature type="domain" description="Type ISP restriction-modification enzyme LLaBIII C-terminal specificity" evidence="6">
    <location>
        <begin position="712"/>
        <end position="1061"/>
    </location>
</feature>
<evidence type="ECO:0000256" key="4">
    <source>
        <dbReference type="ARBA" id="ARBA00047942"/>
    </source>
</evidence>
<dbReference type="PANTHER" id="PTHR33841:SF1">
    <property type="entry name" value="DNA METHYLTRANSFERASE A"/>
    <property type="match status" value="1"/>
</dbReference>
<keyword evidence="3 7" id="KW-0808">Transferase</keyword>
<organism evidence="7">
    <name type="scientific">candidate division WOR-3 bacterium</name>
    <dbReference type="NCBI Taxonomy" id="2052148"/>
    <lineage>
        <taxon>Bacteria</taxon>
        <taxon>Bacteria division WOR-3</taxon>
    </lineage>
</organism>